<dbReference type="EMBL" id="JAJFAZ020000003">
    <property type="protein sequence ID" value="KAI5336301.1"/>
    <property type="molecule type" value="Genomic_DNA"/>
</dbReference>
<keyword evidence="1" id="KW-1133">Transmembrane helix</keyword>
<evidence type="ECO:0000313" key="3">
    <source>
        <dbReference type="Proteomes" id="UP001054821"/>
    </source>
</evidence>
<organism evidence="2 3">
    <name type="scientific">Prunus dulcis</name>
    <name type="common">Almond</name>
    <name type="synonym">Amygdalus dulcis</name>
    <dbReference type="NCBI Taxonomy" id="3755"/>
    <lineage>
        <taxon>Eukaryota</taxon>
        <taxon>Viridiplantae</taxon>
        <taxon>Streptophyta</taxon>
        <taxon>Embryophyta</taxon>
        <taxon>Tracheophyta</taxon>
        <taxon>Spermatophyta</taxon>
        <taxon>Magnoliopsida</taxon>
        <taxon>eudicotyledons</taxon>
        <taxon>Gunneridae</taxon>
        <taxon>Pentapetalae</taxon>
        <taxon>rosids</taxon>
        <taxon>fabids</taxon>
        <taxon>Rosales</taxon>
        <taxon>Rosaceae</taxon>
        <taxon>Amygdaloideae</taxon>
        <taxon>Amygdaleae</taxon>
        <taxon>Prunus</taxon>
    </lineage>
</organism>
<keyword evidence="1" id="KW-0472">Membrane</keyword>
<keyword evidence="3" id="KW-1185">Reference proteome</keyword>
<dbReference type="Proteomes" id="UP001054821">
    <property type="component" value="Chromosome 3"/>
</dbReference>
<evidence type="ECO:0000256" key="1">
    <source>
        <dbReference type="SAM" id="Phobius"/>
    </source>
</evidence>
<accession>A0AAD4W659</accession>
<protein>
    <submittedName>
        <fullName evidence="2">Uncharacterized protein</fullName>
    </submittedName>
</protein>
<gene>
    <name evidence="2" type="ORF">L3X38_015568</name>
</gene>
<proteinExistence type="predicted"/>
<reference evidence="2 3" key="1">
    <citation type="journal article" date="2022" name="G3 (Bethesda)">
        <title>Whole-genome sequence and methylome profiling of the almond [Prunus dulcis (Mill.) D.A. Webb] cultivar 'Nonpareil'.</title>
        <authorList>
            <person name="D'Amico-Willman K.M."/>
            <person name="Ouma W.Z."/>
            <person name="Meulia T."/>
            <person name="Sideli G.M."/>
            <person name="Gradziel T.M."/>
            <person name="Fresnedo-Ramirez J."/>
        </authorList>
    </citation>
    <scope>NUCLEOTIDE SEQUENCE [LARGE SCALE GENOMIC DNA]</scope>
    <source>
        <strain evidence="2">Clone GOH B32 T37-40</strain>
    </source>
</reference>
<dbReference type="AlphaFoldDB" id="A0AAD4W659"/>
<name>A0AAD4W659_PRUDU</name>
<evidence type="ECO:0000313" key="2">
    <source>
        <dbReference type="EMBL" id="KAI5336301.1"/>
    </source>
</evidence>
<comment type="caution">
    <text evidence="2">The sequence shown here is derived from an EMBL/GenBank/DDBJ whole genome shotgun (WGS) entry which is preliminary data.</text>
</comment>
<sequence>MCVQVCPTVLHQGHEKEERLASFPMLVVVLFQCINVLCLVEDFEGSSKRAALSITRCTPSYKSRMSDLSRGHCLPRKTSIQVQP</sequence>
<keyword evidence="1" id="KW-0812">Transmembrane</keyword>
<feature type="transmembrane region" description="Helical" evidence="1">
    <location>
        <begin position="20"/>
        <end position="40"/>
    </location>
</feature>